<evidence type="ECO:0000256" key="4">
    <source>
        <dbReference type="SAM" id="SignalP"/>
    </source>
</evidence>
<dbReference type="PANTHER" id="PTHR47190">
    <property type="entry name" value="DEHYDROGENASE, PUTATIVE-RELATED"/>
    <property type="match status" value="1"/>
</dbReference>
<evidence type="ECO:0000256" key="3">
    <source>
        <dbReference type="SAM" id="MobiDB-lite"/>
    </source>
</evidence>
<dbReference type="Pfam" id="PF16010">
    <property type="entry name" value="CDH-cyt"/>
    <property type="match status" value="1"/>
</dbReference>
<accession>S3DWV5</accession>
<evidence type="ECO:0000256" key="2">
    <source>
        <dbReference type="RuleBase" id="RU003968"/>
    </source>
</evidence>
<dbReference type="RefSeq" id="XP_008082259.1">
    <property type="nucleotide sequence ID" value="XM_008084068.1"/>
</dbReference>
<dbReference type="GO" id="GO:0016614">
    <property type="term" value="F:oxidoreductase activity, acting on CH-OH group of donors"/>
    <property type="evidence" value="ECO:0007669"/>
    <property type="project" value="InterPro"/>
</dbReference>
<dbReference type="SUPFAM" id="SSF51905">
    <property type="entry name" value="FAD/NAD(P)-binding domain"/>
    <property type="match status" value="1"/>
</dbReference>
<dbReference type="eggNOG" id="KOG1238">
    <property type="taxonomic scope" value="Eukaryota"/>
</dbReference>
<dbReference type="InterPro" id="IPR007867">
    <property type="entry name" value="GMC_OxRtase_C"/>
</dbReference>
<feature type="signal peptide" evidence="4">
    <location>
        <begin position="1"/>
        <end position="16"/>
    </location>
</feature>
<dbReference type="HOGENOM" id="CLU_011025_0_0_1"/>
<dbReference type="EMBL" id="KE145363">
    <property type="protein sequence ID" value="EPE30848.1"/>
    <property type="molecule type" value="Genomic_DNA"/>
</dbReference>
<dbReference type="CDD" id="cd09630">
    <property type="entry name" value="CDH_like_cytochrome"/>
    <property type="match status" value="1"/>
</dbReference>
<gene>
    <name evidence="7" type="ORF">GLAREA_03815</name>
</gene>
<dbReference type="InterPro" id="IPR053208">
    <property type="entry name" value="GMC_Oxidoreductase_CD"/>
</dbReference>
<dbReference type="GeneID" id="19462870"/>
<dbReference type="PANTHER" id="PTHR47190:SF4">
    <property type="entry name" value="DEHYDROGENASE, PUTATIVE-RELATED"/>
    <property type="match status" value="1"/>
</dbReference>
<organism evidence="7 8">
    <name type="scientific">Glarea lozoyensis (strain ATCC 20868 / MF5171)</name>
    <dbReference type="NCBI Taxonomy" id="1116229"/>
    <lineage>
        <taxon>Eukaryota</taxon>
        <taxon>Fungi</taxon>
        <taxon>Dikarya</taxon>
        <taxon>Ascomycota</taxon>
        <taxon>Pezizomycotina</taxon>
        <taxon>Leotiomycetes</taxon>
        <taxon>Helotiales</taxon>
        <taxon>Helotiaceae</taxon>
        <taxon>Glarea</taxon>
    </lineage>
</organism>
<evidence type="ECO:0000313" key="8">
    <source>
        <dbReference type="Proteomes" id="UP000016922"/>
    </source>
</evidence>
<dbReference type="InterPro" id="IPR000172">
    <property type="entry name" value="GMC_OxRdtase_N"/>
</dbReference>
<sequence length="788" mass="81583">MRFLLSSLAFAASVYSQSAAFLDPKTGIEFQQHTDATTGLKFGIAVPTTVQSDFIGQIVLPTNGTGYAGISLTPKMVGSLFVLAWPNVDSVVGGLFIGYSAPNVYTNASVSVSPIANGTFVNSTHMSYTFLCTGCITGTSSSFSGSTADISLGFAVGTKSPTNPTSASSATFVYHDGGFGGFGMTLSGSADYPTWAATASGSAAGGSGNATCTNVGTNTTTTVSNSTYDYIVAGAGPAGIIVAQRLTESGKSVLLLEGGKASTYATGGRSTVSWNDTVTQYDVPSMSYYLTTASDTSEYCTDTASQAGCLLGGGTMVNALMFIRPQTADFDDKWPAGWKWNDVSAAAEKLYSRNPGTTLPSKDGKRYDQGAFNAMSNFLKGMGWSHIDAIEQPDSKHEVYSYPPWDIQNGLRAGPVTSYLPLAQASPNFKLSLETKVLRAVRDGSSITGVEVQTSTGARQIINLKAGGKVVLAGGAMSSPRILFNSGIGPKDQISTVQSGCTGVTLPAESDWIDLPVGQNLRDHPIFTLTFNTTSASAANATSMLASQFTNPGQTDIDLFAKASGPLAQSGQRLNFWSSLNSTDGITRFFQGTVNSPSAGTVRAKVYLTHGATSAGVLGITSTGSTQFSTEPLMNTDEDKAAVVEFLDSILNAARNSTILVPSSASATGASLVASYVSGSHFVGTAMMGDSKQNAVVDTDTKVFGTDNLFVVDASIHPDLPTGNTQAIVMVVAEHAAAKILALGSSSNSTAPSITPPFANSTIPVTTPSNTTQPLTPTESSPDAEDDC</sequence>
<proteinExistence type="inferred from homology"/>
<evidence type="ECO:0000256" key="1">
    <source>
        <dbReference type="ARBA" id="ARBA00010790"/>
    </source>
</evidence>
<reference evidence="7 8" key="1">
    <citation type="journal article" date="2013" name="BMC Genomics">
        <title>Genomics-driven discovery of the pneumocandin biosynthetic gene cluster in the fungus Glarea lozoyensis.</title>
        <authorList>
            <person name="Chen L."/>
            <person name="Yue Q."/>
            <person name="Zhang X."/>
            <person name="Xiang M."/>
            <person name="Wang C."/>
            <person name="Li S."/>
            <person name="Che Y."/>
            <person name="Ortiz-Lopez F.J."/>
            <person name="Bills G.F."/>
            <person name="Liu X."/>
            <person name="An Z."/>
        </authorList>
    </citation>
    <scope>NUCLEOTIDE SEQUENCE [LARGE SCALE GENOMIC DNA]</scope>
    <source>
        <strain evidence="8">ATCC 20868 / MF5171</strain>
    </source>
</reference>
<evidence type="ECO:0000313" key="7">
    <source>
        <dbReference type="EMBL" id="EPE30848.1"/>
    </source>
</evidence>
<comment type="similarity">
    <text evidence="1 2">Belongs to the GMC oxidoreductase family.</text>
</comment>
<feature type="region of interest" description="Disordered" evidence="3">
    <location>
        <begin position="747"/>
        <end position="788"/>
    </location>
</feature>
<dbReference type="AlphaFoldDB" id="S3DWV5"/>
<dbReference type="SUPFAM" id="SSF54373">
    <property type="entry name" value="FAD-linked reductases, C-terminal domain"/>
    <property type="match status" value="1"/>
</dbReference>
<keyword evidence="2" id="KW-0285">Flavoprotein</keyword>
<dbReference type="Pfam" id="PF05199">
    <property type="entry name" value="GMC_oxred_C"/>
    <property type="match status" value="1"/>
</dbReference>
<dbReference type="InterPro" id="IPR036188">
    <property type="entry name" value="FAD/NAD-bd_sf"/>
</dbReference>
<keyword evidence="4" id="KW-0732">Signal</keyword>
<dbReference type="OMA" id="FLCEGCI"/>
<keyword evidence="8" id="KW-1185">Reference proteome</keyword>
<feature type="domain" description="Glucose-methanol-choline oxidoreductase N-terminal" evidence="6">
    <location>
        <begin position="475"/>
        <end position="489"/>
    </location>
</feature>
<dbReference type="GO" id="GO:0050660">
    <property type="term" value="F:flavin adenine dinucleotide binding"/>
    <property type="evidence" value="ECO:0007669"/>
    <property type="project" value="InterPro"/>
</dbReference>
<dbReference type="Gene3D" id="2.60.40.1210">
    <property type="entry name" value="Cellobiose dehydrogenase, cytochrome domain"/>
    <property type="match status" value="1"/>
</dbReference>
<protein>
    <submittedName>
        <fullName evidence="7">FAD/NAD(P)-binding protein</fullName>
    </submittedName>
</protein>
<dbReference type="SUPFAM" id="SSF49344">
    <property type="entry name" value="CBD9-like"/>
    <property type="match status" value="1"/>
</dbReference>
<dbReference type="InterPro" id="IPR015920">
    <property type="entry name" value="Cellobiose_DH-like_cyt"/>
</dbReference>
<name>S3DWV5_GLAL2</name>
<dbReference type="Gene3D" id="3.30.410.10">
    <property type="entry name" value="Cholesterol Oxidase, domain 2"/>
    <property type="match status" value="1"/>
</dbReference>
<keyword evidence="2" id="KW-0274">FAD</keyword>
<feature type="compositionally biased region" description="Polar residues" evidence="3">
    <location>
        <begin position="747"/>
        <end position="781"/>
    </location>
</feature>
<dbReference type="Proteomes" id="UP000016922">
    <property type="component" value="Unassembled WGS sequence"/>
</dbReference>
<dbReference type="Pfam" id="PF00732">
    <property type="entry name" value="GMC_oxred_N"/>
    <property type="match status" value="1"/>
</dbReference>
<dbReference type="PROSITE" id="PS00623">
    <property type="entry name" value="GMC_OXRED_1"/>
    <property type="match status" value="1"/>
</dbReference>
<dbReference type="Gene3D" id="3.50.50.60">
    <property type="entry name" value="FAD/NAD(P)-binding domain"/>
    <property type="match status" value="1"/>
</dbReference>
<dbReference type="PROSITE" id="PS00624">
    <property type="entry name" value="GMC_OXRED_2"/>
    <property type="match status" value="1"/>
</dbReference>
<evidence type="ECO:0000259" key="5">
    <source>
        <dbReference type="PROSITE" id="PS00623"/>
    </source>
</evidence>
<dbReference type="OrthoDB" id="413885at2759"/>
<feature type="domain" description="Glucose-methanol-choline oxidoreductase N-terminal" evidence="5">
    <location>
        <begin position="308"/>
        <end position="331"/>
    </location>
</feature>
<dbReference type="KEGG" id="glz:GLAREA_03815"/>
<evidence type="ECO:0000259" key="6">
    <source>
        <dbReference type="PROSITE" id="PS00624"/>
    </source>
</evidence>
<feature type="chain" id="PRO_5004519937" evidence="4">
    <location>
        <begin position="17"/>
        <end position="788"/>
    </location>
</feature>